<accession>A0A0A9BA54</accession>
<name>A0A0A9BA54_ARUDO</name>
<proteinExistence type="predicted"/>
<dbReference type="AlphaFoldDB" id="A0A0A9BA54"/>
<evidence type="ECO:0000313" key="1">
    <source>
        <dbReference type="EMBL" id="JAD56172.1"/>
    </source>
</evidence>
<reference evidence="1" key="2">
    <citation type="journal article" date="2015" name="Data Brief">
        <title>Shoot transcriptome of the giant reed, Arundo donax.</title>
        <authorList>
            <person name="Barrero R.A."/>
            <person name="Guerrero F.D."/>
            <person name="Moolhuijzen P."/>
            <person name="Goolsby J.A."/>
            <person name="Tidwell J."/>
            <person name="Bellgard S.E."/>
            <person name="Bellgard M.I."/>
        </authorList>
    </citation>
    <scope>NUCLEOTIDE SEQUENCE</scope>
    <source>
        <tissue evidence="1">Shoot tissue taken approximately 20 cm above the soil surface</tissue>
    </source>
</reference>
<organism evidence="1">
    <name type="scientific">Arundo donax</name>
    <name type="common">Giant reed</name>
    <name type="synonym">Donax arundinaceus</name>
    <dbReference type="NCBI Taxonomy" id="35708"/>
    <lineage>
        <taxon>Eukaryota</taxon>
        <taxon>Viridiplantae</taxon>
        <taxon>Streptophyta</taxon>
        <taxon>Embryophyta</taxon>
        <taxon>Tracheophyta</taxon>
        <taxon>Spermatophyta</taxon>
        <taxon>Magnoliopsida</taxon>
        <taxon>Liliopsida</taxon>
        <taxon>Poales</taxon>
        <taxon>Poaceae</taxon>
        <taxon>PACMAD clade</taxon>
        <taxon>Arundinoideae</taxon>
        <taxon>Arundineae</taxon>
        <taxon>Arundo</taxon>
    </lineage>
</organism>
<dbReference type="EMBL" id="GBRH01241723">
    <property type="protein sequence ID" value="JAD56172.1"/>
    <property type="molecule type" value="Transcribed_RNA"/>
</dbReference>
<sequence>MSLSPQFYCVHTFVLMVVESGARCLFV</sequence>
<reference evidence="1" key="1">
    <citation type="submission" date="2014-09" db="EMBL/GenBank/DDBJ databases">
        <authorList>
            <person name="Magalhaes I.L.F."/>
            <person name="Oliveira U."/>
            <person name="Santos F.R."/>
            <person name="Vidigal T.H.D.A."/>
            <person name="Brescovit A.D."/>
            <person name="Santos A.J."/>
        </authorList>
    </citation>
    <scope>NUCLEOTIDE SEQUENCE</scope>
    <source>
        <tissue evidence="1">Shoot tissue taken approximately 20 cm above the soil surface</tissue>
    </source>
</reference>
<protein>
    <submittedName>
        <fullName evidence="1">Uncharacterized protein</fullName>
    </submittedName>
</protein>